<gene>
    <name evidence="2" type="ORF">BJG266_LOCUS18800</name>
    <name evidence="3" type="ORF">QVE165_LOCUS23835</name>
    <name evidence="4" type="ORF">QVE165_LOCUS34021</name>
</gene>
<dbReference type="OrthoDB" id="10140914at2759"/>
<feature type="compositionally biased region" description="Polar residues" evidence="1">
    <location>
        <begin position="23"/>
        <end position="48"/>
    </location>
</feature>
<organism evidence="2 6">
    <name type="scientific">Adineta steineri</name>
    <dbReference type="NCBI Taxonomy" id="433720"/>
    <lineage>
        <taxon>Eukaryota</taxon>
        <taxon>Metazoa</taxon>
        <taxon>Spiralia</taxon>
        <taxon>Gnathifera</taxon>
        <taxon>Rotifera</taxon>
        <taxon>Eurotatoria</taxon>
        <taxon>Bdelloidea</taxon>
        <taxon>Adinetida</taxon>
        <taxon>Adinetidae</taxon>
        <taxon>Adineta</taxon>
    </lineage>
</organism>
<evidence type="ECO:0000313" key="4">
    <source>
        <dbReference type="EMBL" id="CAF1351553.1"/>
    </source>
</evidence>
<feature type="region of interest" description="Disordered" evidence="1">
    <location>
        <begin position="17"/>
        <end position="55"/>
    </location>
</feature>
<name>A0A814KUL6_9BILA</name>
<dbReference type="Proteomes" id="UP000663832">
    <property type="component" value="Unassembled WGS sequence"/>
</dbReference>
<proteinExistence type="predicted"/>
<evidence type="ECO:0000256" key="1">
    <source>
        <dbReference type="SAM" id="MobiDB-lite"/>
    </source>
</evidence>
<keyword evidence="5" id="KW-1185">Reference proteome</keyword>
<evidence type="ECO:0000313" key="5">
    <source>
        <dbReference type="Proteomes" id="UP000663832"/>
    </source>
</evidence>
<dbReference type="EMBL" id="CAJNOM010000164">
    <property type="protein sequence ID" value="CAF1165955.1"/>
    <property type="molecule type" value="Genomic_DNA"/>
</dbReference>
<reference evidence="2" key="1">
    <citation type="submission" date="2021-02" db="EMBL/GenBank/DDBJ databases">
        <authorList>
            <person name="Nowell W R."/>
        </authorList>
    </citation>
    <scope>NUCLEOTIDE SEQUENCE</scope>
</reference>
<accession>A0A814KUL6</accession>
<evidence type="ECO:0000313" key="2">
    <source>
        <dbReference type="EMBL" id="CAF1054412.1"/>
    </source>
</evidence>
<dbReference type="EMBL" id="CAJNOI010000098">
    <property type="protein sequence ID" value="CAF1054412.1"/>
    <property type="molecule type" value="Genomic_DNA"/>
</dbReference>
<evidence type="ECO:0000313" key="3">
    <source>
        <dbReference type="EMBL" id="CAF1165955.1"/>
    </source>
</evidence>
<evidence type="ECO:0000313" key="6">
    <source>
        <dbReference type="Proteomes" id="UP000663877"/>
    </source>
</evidence>
<dbReference type="Proteomes" id="UP000663877">
    <property type="component" value="Unassembled WGS sequence"/>
</dbReference>
<protein>
    <submittedName>
        <fullName evidence="2">Uncharacterized protein</fullName>
    </submittedName>
</protein>
<dbReference type="EMBL" id="CAJNOM010000317">
    <property type="protein sequence ID" value="CAF1351553.1"/>
    <property type="molecule type" value="Genomic_DNA"/>
</dbReference>
<dbReference type="AlphaFoldDB" id="A0A814KUL6"/>
<sequence length="121" mass="13321">MCYDSNLQIHQQQYTTYNTNNTSDISSAHTTNNGAGQKKNSTNQISKTTNEEVSIKKPNETSALPSTTEVLAKEIGKSNDSSNGISGEKVAIKNDYETNVVQIENESTKINKKNNNTISEY</sequence>
<comment type="caution">
    <text evidence="2">The sequence shown here is derived from an EMBL/GenBank/DDBJ whole genome shotgun (WGS) entry which is preliminary data.</text>
</comment>